<reference evidence="2 3" key="1">
    <citation type="submission" date="2021-01" db="EMBL/GenBank/DDBJ databases">
        <title>Whole genome shotgun sequence of Catellatospora bangladeshensis NBRC 107357.</title>
        <authorList>
            <person name="Komaki H."/>
            <person name="Tamura T."/>
        </authorList>
    </citation>
    <scope>NUCLEOTIDE SEQUENCE [LARGE SCALE GENOMIC DNA]</scope>
    <source>
        <strain evidence="2 3">NBRC 107357</strain>
    </source>
</reference>
<gene>
    <name evidence="2" type="ORF">Cba03nite_34450</name>
</gene>
<organism evidence="2 3">
    <name type="scientific">Catellatospora bangladeshensis</name>
    <dbReference type="NCBI Taxonomy" id="310355"/>
    <lineage>
        <taxon>Bacteria</taxon>
        <taxon>Bacillati</taxon>
        <taxon>Actinomycetota</taxon>
        <taxon>Actinomycetes</taxon>
        <taxon>Micromonosporales</taxon>
        <taxon>Micromonosporaceae</taxon>
        <taxon>Catellatospora</taxon>
    </lineage>
</organism>
<evidence type="ECO:0000313" key="3">
    <source>
        <dbReference type="Proteomes" id="UP000601223"/>
    </source>
</evidence>
<comment type="caution">
    <text evidence="2">The sequence shown here is derived from an EMBL/GenBank/DDBJ whole genome shotgun (WGS) entry which is preliminary data.</text>
</comment>
<proteinExistence type="predicted"/>
<keyword evidence="3" id="KW-1185">Reference proteome</keyword>
<dbReference type="RefSeq" id="WP_203746884.1">
    <property type="nucleotide sequence ID" value="NZ_BONF01000018.1"/>
</dbReference>
<feature type="region of interest" description="Disordered" evidence="1">
    <location>
        <begin position="1"/>
        <end position="26"/>
    </location>
</feature>
<dbReference type="AlphaFoldDB" id="A0A8J3JK19"/>
<sequence>MHVDGPAMPGEAEPLAYEPGRGPVTKDEVLGNMRRRQRIKNMDQPRERQVSLAESLPDITGEKTPVGIRLPTVLVEYMHLIALLENLPLIAVIEAALMHKALSAPSPPEQAKESYLGLQELLSGDDRPLQKQGDDLDLRRLRAKARDLLATIDKLEGRSSG</sequence>
<protein>
    <submittedName>
        <fullName evidence="2">Uncharacterized protein</fullName>
    </submittedName>
</protein>
<dbReference type="EMBL" id="BONF01000018">
    <property type="protein sequence ID" value="GIF82096.1"/>
    <property type="molecule type" value="Genomic_DNA"/>
</dbReference>
<name>A0A8J3JK19_9ACTN</name>
<accession>A0A8J3JK19</accession>
<dbReference type="Proteomes" id="UP000601223">
    <property type="component" value="Unassembled WGS sequence"/>
</dbReference>
<evidence type="ECO:0000313" key="2">
    <source>
        <dbReference type="EMBL" id="GIF82096.1"/>
    </source>
</evidence>
<evidence type="ECO:0000256" key="1">
    <source>
        <dbReference type="SAM" id="MobiDB-lite"/>
    </source>
</evidence>